<evidence type="ECO:0000256" key="1">
    <source>
        <dbReference type="ARBA" id="ARBA00022729"/>
    </source>
</evidence>
<dbReference type="PANTHER" id="PTHR35038">
    <property type="entry name" value="DISSIMILATORY SULFITE REDUCTASE SIRA"/>
    <property type="match status" value="1"/>
</dbReference>
<gene>
    <name evidence="6" type="ORF">ABQJ56_03760</name>
</gene>
<dbReference type="InterPro" id="IPR051829">
    <property type="entry name" value="Multiheme_Cytochr_ET"/>
</dbReference>
<feature type="domain" description="Doubled CXXCH motif" evidence="4">
    <location>
        <begin position="310"/>
        <end position="348"/>
    </location>
</feature>
<evidence type="ECO:0000256" key="2">
    <source>
        <dbReference type="SAM" id="MobiDB-lite"/>
    </source>
</evidence>
<reference evidence="6 7" key="1">
    <citation type="submission" date="2024-06" db="EMBL/GenBank/DDBJ databases">
        <authorList>
            <person name="Woo H."/>
        </authorList>
    </citation>
    <scope>NUCLEOTIDE SEQUENCE [LARGE SCALE GENOMIC DNA]</scope>
    <source>
        <strain evidence="6 7">S2-g</strain>
    </source>
</reference>
<name>A0ABV3QL55_9GAMM</name>
<dbReference type="Pfam" id="PF22678">
    <property type="entry name" value="Cytochrom_c_NrfB-like"/>
    <property type="match status" value="1"/>
</dbReference>
<dbReference type="EMBL" id="JBFOHL010000002">
    <property type="protein sequence ID" value="MEW9623340.1"/>
    <property type="molecule type" value="Genomic_DNA"/>
</dbReference>
<organism evidence="6 7">
    <name type="scientific">Rhodanobacter geophilus</name>
    <dbReference type="NCBI Taxonomy" id="3162488"/>
    <lineage>
        <taxon>Bacteria</taxon>
        <taxon>Pseudomonadati</taxon>
        <taxon>Pseudomonadota</taxon>
        <taxon>Gammaproteobacteria</taxon>
        <taxon>Lysobacterales</taxon>
        <taxon>Rhodanobacteraceae</taxon>
        <taxon>Rhodanobacter</taxon>
    </lineage>
</organism>
<dbReference type="NCBIfam" id="TIGR03508">
    <property type="entry name" value="decahem_SO"/>
    <property type="match status" value="1"/>
</dbReference>
<dbReference type="RefSeq" id="WP_367843643.1">
    <property type="nucleotide sequence ID" value="NZ_JBFOHL010000002.1"/>
</dbReference>
<protein>
    <submittedName>
        <fullName evidence="6">DmsE family decaheme c-type cytochrome</fullName>
    </submittedName>
</protein>
<keyword evidence="7" id="KW-1185">Reference proteome</keyword>
<dbReference type="NCBIfam" id="TIGR01905">
    <property type="entry name" value="paired_CXXCH_1"/>
    <property type="match status" value="2"/>
</dbReference>
<feature type="domain" description="Doubled CXXCH motif" evidence="4">
    <location>
        <begin position="261"/>
        <end position="303"/>
    </location>
</feature>
<dbReference type="InterPro" id="IPR053875">
    <property type="entry name" value="Cytochrom_c_NrfB-like_dom"/>
</dbReference>
<comment type="caution">
    <text evidence="6">The sequence shown here is derived from an EMBL/GenBank/DDBJ whole genome shotgun (WGS) entry which is preliminary data.</text>
</comment>
<evidence type="ECO:0000259" key="5">
    <source>
        <dbReference type="Pfam" id="PF22678"/>
    </source>
</evidence>
<evidence type="ECO:0000313" key="6">
    <source>
        <dbReference type="EMBL" id="MEW9623340.1"/>
    </source>
</evidence>
<dbReference type="Pfam" id="PF09699">
    <property type="entry name" value="Paired_CXXCH_1"/>
    <property type="match status" value="2"/>
</dbReference>
<feature type="domain" description="Cytochrome c-type protein NrfB-like" evidence="5">
    <location>
        <begin position="158"/>
        <end position="225"/>
    </location>
</feature>
<dbReference type="PANTHER" id="PTHR35038:SF8">
    <property type="entry name" value="C-TYPE POLYHEME CYTOCHROME OMCC"/>
    <property type="match status" value="1"/>
</dbReference>
<evidence type="ECO:0000256" key="3">
    <source>
        <dbReference type="SAM" id="Phobius"/>
    </source>
</evidence>
<keyword evidence="1" id="KW-0732">Signal</keyword>
<feature type="region of interest" description="Disordered" evidence="2">
    <location>
        <begin position="93"/>
        <end position="112"/>
    </location>
</feature>
<dbReference type="Gene3D" id="1.10.1130.10">
    <property type="entry name" value="Flavocytochrome C3, Chain A"/>
    <property type="match status" value="2"/>
</dbReference>
<keyword evidence="3" id="KW-0472">Membrane</keyword>
<proteinExistence type="predicted"/>
<keyword evidence="3" id="KW-0812">Transmembrane</keyword>
<dbReference type="SUPFAM" id="SSF48695">
    <property type="entry name" value="Multiheme cytochromes"/>
    <property type="match status" value="1"/>
</dbReference>
<evidence type="ECO:0000313" key="7">
    <source>
        <dbReference type="Proteomes" id="UP001556170"/>
    </source>
</evidence>
<dbReference type="Proteomes" id="UP001556170">
    <property type="component" value="Unassembled WGS sequence"/>
</dbReference>
<evidence type="ECO:0000259" key="4">
    <source>
        <dbReference type="Pfam" id="PF09699"/>
    </source>
</evidence>
<dbReference type="Gene3D" id="3.90.10.10">
    <property type="entry name" value="Cytochrome C3"/>
    <property type="match status" value="1"/>
</dbReference>
<keyword evidence="3" id="KW-1133">Transmembrane helix</keyword>
<dbReference type="InterPro" id="IPR020015">
    <property type="entry name" value="Decahaem_cyt-c_DmsE"/>
</dbReference>
<sequence length="394" mass="41875">MTTTRRDVQDLQRERRAVCLKALSLAALLAVIAGLGNVLLWPSAARAQQRDGTGAGQAAAHQPSGRLTESDIMRMLPATDMGAGAALHRGAALASDDGPATPFDAAPIPENPLAPDADAIGAKSCVACHALEGMQAAHSLHVASFRAGSVRSGPQAACEACHGPGSEHAKNPAAPGLIIAYTHDAKTPVDVQTRTCLSCHVGGARQHWIGSVHQARGLSCTDCHNPMTRLSAEGVLANESINQVCATCHQDIRAQFNRRSHMPLPEGQMSCVDCHNPHGSITQPLLKTDTVNETCETCHAEKRGPFLFEHAPVAENCLNCHTPHGSNQENLLALPVPMLCQQCHTNTDHPNDLLTRQNLRGGLVPDERVMERGCLDCHSNIHGSNNPNGAKFHQ</sequence>
<dbReference type="InterPro" id="IPR036280">
    <property type="entry name" value="Multihaem_cyt_sf"/>
</dbReference>
<accession>A0ABV3QL55</accession>
<dbReference type="InterPro" id="IPR010177">
    <property type="entry name" value="Paired_CXXCH_1"/>
</dbReference>
<feature type="transmembrane region" description="Helical" evidence="3">
    <location>
        <begin position="20"/>
        <end position="41"/>
    </location>
</feature>